<dbReference type="InterPro" id="IPR015083">
    <property type="entry name" value="NorB/c/GfsB-D-like_docking"/>
</dbReference>
<dbReference type="InterPro" id="IPR041618">
    <property type="entry name" value="PKS_DE"/>
</dbReference>
<dbReference type="SUPFAM" id="SSF101173">
    <property type="entry name" value="Docking domain B of the erythromycin polyketide synthase (DEBS)"/>
    <property type="match status" value="1"/>
</dbReference>
<evidence type="ECO:0000256" key="5">
    <source>
        <dbReference type="ARBA" id="ARBA00023194"/>
    </source>
</evidence>
<dbReference type="FunFam" id="3.40.47.10:FF:000019">
    <property type="entry name" value="Polyketide synthase type I"/>
    <property type="match status" value="1"/>
</dbReference>
<evidence type="ECO:0000313" key="10">
    <source>
        <dbReference type="EMBL" id="GHF52609.1"/>
    </source>
</evidence>
<dbReference type="SUPFAM" id="SSF55048">
    <property type="entry name" value="Probable ACP-binding domain of malonyl-CoA ACP transacylase"/>
    <property type="match status" value="1"/>
</dbReference>
<gene>
    <name evidence="10" type="ORF">GCM10010218_37600</name>
</gene>
<reference evidence="10" key="2">
    <citation type="submission" date="2020-09" db="EMBL/GenBank/DDBJ databases">
        <authorList>
            <person name="Sun Q."/>
            <person name="Ohkuma M."/>
        </authorList>
    </citation>
    <scope>NUCLEOTIDE SEQUENCE</scope>
    <source>
        <strain evidence="10">JCM 4059</strain>
    </source>
</reference>
<dbReference type="CDD" id="cd00833">
    <property type="entry name" value="PKS"/>
    <property type="match status" value="1"/>
</dbReference>
<dbReference type="PROSITE" id="PS00606">
    <property type="entry name" value="KS3_1"/>
    <property type="match status" value="1"/>
</dbReference>
<sequence length="1646" mass="173780">MANEAKLREYLKKVTTELDETYGRLREIEDRAREPIAIVAMSCRFPGDVRSPEDLWQLLESGGDALTPFPADRGWDLDELYDPDPEARNTTYTREGGFVEDATRFDPGMFGISPREALAMDPQQRLLLETSWEAFERAGIDPTALRGSRSGVFVGVNGSDYLNALLETDDDFAGHLGTGNAASVMSGRLSYTFGLEGPAVTVDTACSASLVALHLAVHALRNNECELALVGGAHVMATPGLFVEFSRQRGLSADGRCKAFSVDADGFGPAEGVGMLLVERLSDARKNGHPVLAVVRGSAINQDGASNGLTAPNGPSQQRVIRQALANARLGAADVDVVEAHGTGTSLGDPIEAQALIATYGKDRPQEQPLLLGSVKSNIGHTQAAAGVAGVIKMVLAMQHGVLPQSLHIAEPTPHVDWSAGAVELLTEARDWPETGHPRRAGISSFGFSGTNAHVVVEQAPVGDEEESASAVPTDGGVVPWVLSGRTDAALRAQAERLLAAVAGERPADVGWSLGVSRAALDHRAVVVGREIGELVRGLEAVVSGELAAGVVRGVNTGGGVVLVFPGQGSQWPGMAVELLESSPAFAEAIDECAAALSAFVDWSLVDVLRGVEGAPGLDRVDVVQPVLFAVMVSLARLWRSVGVEPAAVIGHSQGEIAAACVAGVLSLEDAARVVVLRSQAIGRVLAGPGGMVSVALPVDQVRERIAAWGEERISVAAVNGPSSVVVSGENAALDEMIAAFEAEEIRARRVPVDYASHSAQVELLRTELLDVLAPIRPQPASVPMLSTVTGEWVEGGELTADYWFRNLRQTVELENAVRTLAAQGYGVFIESSAHPVLAMGIQETLEDHGANAAVLGTLRRDEGGLERFYTSLGEAFTHGADVDWNAVFAGSAPRRVDLPTYAFQHQRFWPEPADLSASASGPASAQDETDALFWDAVEREDLEALASQLDIEADRPWSDVLPALSSWRRNSREKSTVDSWRYRTTWKPLAEDRSARLSGTWLLLTPETGSPWAEPVVQALTDRGATVRTLPVSTATATDRTALADLLGKEAANAAPEAPLDGVLSLLALPADQRPLHSSLALVQAMADADVAAPLWCATSGAVSVAAGERVENPVQSLVWGLGRVASMEQGGRWGGLVDLPPAVDERASTRLVAVLAGADDEDQVAIRAKGLFTRRLVRSSLDRSPATRTWEPGEGTVLVTGGTGALGSHVARWLAGNGARHLLLLSRRGEDAPGAGELREELTALGARTTFAACDMSDRAALAAVLDAIPAEQPLTAVVHTAAVLDDGVVEALTAEQVDRVLSVKVDGTLHLHELTRELDLSAFVLFSSFAATFGAPGQGNQAPGNAFLEALAEQRRADGLVATTLAWGPWGDGSAVGGAVGDRMRRHGINEMTPELAVTALQHALDRDETALTVIAMDWKRFALAFTADRERRLLHDLPEARGVIESARRETADDLTGGVPLTRQLAGLPAGEQERVLLDLVRSAVAAVLGHQDVAAVEANRAFKELGFDSLTAVELRNRLGAASGLKLPPTLIFDHPTPGAVAAYLRAEVVPDAAGSGATLLEELDRLEGMLAGSSPDNVVRARVTMRLQALLAKWNDADVSAPAEAAAGTGGGDVLDDVDRLQSASDEELFAFINKDLGRA</sequence>
<dbReference type="InterPro" id="IPR036736">
    <property type="entry name" value="ACP-like_sf"/>
</dbReference>
<evidence type="ECO:0000256" key="2">
    <source>
        <dbReference type="ARBA" id="ARBA00022450"/>
    </source>
</evidence>
<dbReference type="PANTHER" id="PTHR43775:SF51">
    <property type="entry name" value="INACTIVE PHENOLPHTHIOCEROL SYNTHESIS POLYKETIDE SYNTHASE TYPE I PKS1-RELATED"/>
    <property type="match status" value="1"/>
</dbReference>
<evidence type="ECO:0000313" key="11">
    <source>
        <dbReference type="Proteomes" id="UP000638313"/>
    </source>
</evidence>
<dbReference type="SUPFAM" id="SSF51735">
    <property type="entry name" value="NAD(P)-binding Rossmann-fold domains"/>
    <property type="match status" value="2"/>
</dbReference>
<dbReference type="Pfam" id="PF18369">
    <property type="entry name" value="PKS_DE"/>
    <property type="match status" value="1"/>
</dbReference>
<name>A0A919B449_9ACTN</name>
<evidence type="ECO:0000256" key="6">
    <source>
        <dbReference type="ARBA" id="ARBA00023268"/>
    </source>
</evidence>
<dbReference type="SUPFAM" id="SSF53901">
    <property type="entry name" value="Thiolase-like"/>
    <property type="match status" value="1"/>
</dbReference>
<evidence type="ECO:0000256" key="3">
    <source>
        <dbReference type="ARBA" id="ARBA00022553"/>
    </source>
</evidence>
<dbReference type="InterPro" id="IPR014030">
    <property type="entry name" value="Ketoacyl_synth_N"/>
</dbReference>
<dbReference type="InterPro" id="IPR009081">
    <property type="entry name" value="PP-bd_ACP"/>
</dbReference>
<dbReference type="GO" id="GO:0006633">
    <property type="term" value="P:fatty acid biosynthetic process"/>
    <property type="evidence" value="ECO:0007669"/>
    <property type="project" value="InterPro"/>
</dbReference>
<keyword evidence="6" id="KW-0511">Multifunctional enzyme</keyword>
<keyword evidence="3" id="KW-0597">Phosphoprotein</keyword>
<dbReference type="InterPro" id="IPR020841">
    <property type="entry name" value="PKS_Beta-ketoAc_synthase_dom"/>
</dbReference>
<dbReference type="InterPro" id="IPR032821">
    <property type="entry name" value="PKS_assoc"/>
</dbReference>
<dbReference type="PANTHER" id="PTHR43775">
    <property type="entry name" value="FATTY ACID SYNTHASE"/>
    <property type="match status" value="1"/>
</dbReference>
<dbReference type="FunFam" id="1.10.1200.10:FF:000007">
    <property type="entry name" value="Probable polyketide synthase pks17"/>
    <property type="match status" value="1"/>
</dbReference>
<dbReference type="InterPro" id="IPR057326">
    <property type="entry name" value="KR_dom"/>
</dbReference>
<dbReference type="CDD" id="cd08952">
    <property type="entry name" value="KR_1_SDR_x"/>
    <property type="match status" value="1"/>
</dbReference>
<evidence type="ECO:0008006" key="12">
    <source>
        <dbReference type="Google" id="ProtNLM"/>
    </source>
</evidence>
<dbReference type="Gene3D" id="3.40.50.720">
    <property type="entry name" value="NAD(P)-binding Rossmann-like Domain"/>
    <property type="match status" value="1"/>
</dbReference>
<dbReference type="InterPro" id="IPR013968">
    <property type="entry name" value="PKS_KR"/>
</dbReference>
<evidence type="ECO:0000259" key="8">
    <source>
        <dbReference type="PROSITE" id="PS50075"/>
    </source>
</evidence>
<dbReference type="Pfam" id="PF02801">
    <property type="entry name" value="Ketoacyl-synt_C"/>
    <property type="match status" value="1"/>
</dbReference>
<dbReference type="InterPro" id="IPR018201">
    <property type="entry name" value="Ketoacyl_synth_AS"/>
</dbReference>
<dbReference type="Gene3D" id="3.30.70.3290">
    <property type="match status" value="1"/>
</dbReference>
<dbReference type="GO" id="GO:0031177">
    <property type="term" value="F:phosphopantetheine binding"/>
    <property type="evidence" value="ECO:0007669"/>
    <property type="project" value="InterPro"/>
</dbReference>
<dbReference type="Pfam" id="PF00698">
    <property type="entry name" value="Acyl_transf_1"/>
    <property type="match status" value="1"/>
</dbReference>
<dbReference type="InterPro" id="IPR016036">
    <property type="entry name" value="Malonyl_transacylase_ACP-bd"/>
</dbReference>
<comment type="caution">
    <text evidence="10">The sequence shown here is derived from an EMBL/GenBank/DDBJ whole genome shotgun (WGS) entry which is preliminary data.</text>
</comment>
<dbReference type="Pfam" id="PF08990">
    <property type="entry name" value="Docking"/>
    <property type="match status" value="1"/>
</dbReference>
<dbReference type="Gene3D" id="1.10.1200.10">
    <property type="entry name" value="ACP-like"/>
    <property type="match status" value="1"/>
</dbReference>
<feature type="domain" description="Ketosynthase family 3 (KS3)" evidence="9">
    <location>
        <begin position="33"/>
        <end position="459"/>
    </location>
</feature>
<dbReference type="EMBL" id="BNBD01000007">
    <property type="protein sequence ID" value="GHF52609.1"/>
    <property type="molecule type" value="Genomic_DNA"/>
</dbReference>
<dbReference type="NCBIfam" id="NF045894">
    <property type="entry name" value="PKS_plus_SDR"/>
    <property type="match status" value="1"/>
</dbReference>
<protein>
    <recommendedName>
        <fullName evidence="12">Polyketide synthase</fullName>
    </recommendedName>
</protein>
<dbReference type="SMART" id="SM00822">
    <property type="entry name" value="PKS_KR"/>
    <property type="match status" value="1"/>
</dbReference>
<reference evidence="10" key="1">
    <citation type="journal article" date="2014" name="Int. J. Syst. Evol. Microbiol.">
        <title>Complete genome sequence of Corynebacterium casei LMG S-19264T (=DSM 44701T), isolated from a smear-ripened cheese.</title>
        <authorList>
            <consortium name="US DOE Joint Genome Institute (JGI-PGF)"/>
            <person name="Walter F."/>
            <person name="Albersmeier A."/>
            <person name="Kalinowski J."/>
            <person name="Ruckert C."/>
        </authorList>
    </citation>
    <scope>NUCLEOTIDE SEQUENCE</scope>
    <source>
        <strain evidence="10">JCM 4059</strain>
    </source>
</reference>
<dbReference type="Pfam" id="PF00550">
    <property type="entry name" value="PP-binding"/>
    <property type="match status" value="1"/>
</dbReference>
<dbReference type="InterPro" id="IPR006162">
    <property type="entry name" value="Ppantetheine_attach_site"/>
</dbReference>
<dbReference type="Gene3D" id="3.40.47.10">
    <property type="match status" value="1"/>
</dbReference>
<dbReference type="Pfam" id="PF16197">
    <property type="entry name" value="KAsynt_C_assoc"/>
    <property type="match status" value="1"/>
</dbReference>
<dbReference type="SMART" id="SM00823">
    <property type="entry name" value="PKS_PP"/>
    <property type="match status" value="1"/>
</dbReference>
<dbReference type="GO" id="GO:0004315">
    <property type="term" value="F:3-oxoacyl-[acyl-carrier-protein] synthase activity"/>
    <property type="evidence" value="ECO:0007669"/>
    <property type="project" value="InterPro"/>
</dbReference>
<dbReference type="SUPFAM" id="SSF52151">
    <property type="entry name" value="FabD/lysophospholipase-like"/>
    <property type="match status" value="1"/>
</dbReference>
<comment type="cofactor">
    <cofactor evidence="1">
        <name>pantetheine 4'-phosphate</name>
        <dbReference type="ChEBI" id="CHEBI:47942"/>
    </cofactor>
</comment>
<evidence type="ECO:0000256" key="1">
    <source>
        <dbReference type="ARBA" id="ARBA00001957"/>
    </source>
</evidence>
<organism evidence="10 11">
    <name type="scientific">Streptomyces mashuensis</name>
    <dbReference type="NCBI Taxonomy" id="33904"/>
    <lineage>
        <taxon>Bacteria</taxon>
        <taxon>Bacillati</taxon>
        <taxon>Actinomycetota</taxon>
        <taxon>Actinomycetes</taxon>
        <taxon>Kitasatosporales</taxon>
        <taxon>Streptomycetaceae</taxon>
        <taxon>Streptomyces</taxon>
    </lineage>
</organism>
<dbReference type="InterPro" id="IPR016035">
    <property type="entry name" value="Acyl_Trfase/lysoPLipase"/>
</dbReference>
<dbReference type="Gene3D" id="6.10.140.1830">
    <property type="match status" value="1"/>
</dbReference>
<dbReference type="SMART" id="SM00825">
    <property type="entry name" value="PKS_KS"/>
    <property type="match status" value="1"/>
</dbReference>
<dbReference type="SMART" id="SM00827">
    <property type="entry name" value="PKS_AT"/>
    <property type="match status" value="1"/>
</dbReference>
<dbReference type="Gene3D" id="3.40.366.10">
    <property type="entry name" value="Malonyl-Coenzyme A Acyl Carrier Protein, domain 2"/>
    <property type="match status" value="1"/>
</dbReference>
<dbReference type="Proteomes" id="UP000638313">
    <property type="component" value="Unassembled WGS sequence"/>
</dbReference>
<dbReference type="Gene3D" id="6.10.40.10">
    <property type="match status" value="1"/>
</dbReference>
<dbReference type="InterPro" id="IPR016039">
    <property type="entry name" value="Thiolase-like"/>
</dbReference>
<dbReference type="SUPFAM" id="SSF47336">
    <property type="entry name" value="ACP-like"/>
    <property type="match status" value="1"/>
</dbReference>
<evidence type="ECO:0000256" key="7">
    <source>
        <dbReference type="ARBA" id="ARBA00023315"/>
    </source>
</evidence>
<dbReference type="Pfam" id="PF00109">
    <property type="entry name" value="ketoacyl-synt"/>
    <property type="match status" value="1"/>
</dbReference>
<dbReference type="RefSeq" id="WP_190130790.1">
    <property type="nucleotide sequence ID" value="NZ_BNBD01000007.1"/>
</dbReference>
<dbReference type="InterPro" id="IPR036299">
    <property type="entry name" value="Polyketide_synth_docking_sf"/>
</dbReference>
<keyword evidence="5" id="KW-0045">Antibiotic biosynthesis</keyword>
<dbReference type="InterPro" id="IPR001227">
    <property type="entry name" value="Ac_transferase_dom_sf"/>
</dbReference>
<dbReference type="FunFam" id="3.40.366.10:FF:000002">
    <property type="entry name" value="Probable polyketide synthase 2"/>
    <property type="match status" value="1"/>
</dbReference>
<keyword evidence="2" id="KW-0596">Phosphopantetheine</keyword>
<dbReference type="InterPro" id="IPR050091">
    <property type="entry name" value="PKS_NRPS_Biosynth_Enz"/>
</dbReference>
<feature type="domain" description="Carrier" evidence="8">
    <location>
        <begin position="1479"/>
        <end position="1554"/>
    </location>
</feature>
<dbReference type="InterPro" id="IPR020806">
    <property type="entry name" value="PKS_PP-bd"/>
</dbReference>
<dbReference type="InterPro" id="IPR014043">
    <property type="entry name" value="Acyl_transferase_dom"/>
</dbReference>
<dbReference type="PROSITE" id="PS50075">
    <property type="entry name" value="CARRIER"/>
    <property type="match status" value="1"/>
</dbReference>
<evidence type="ECO:0000259" key="9">
    <source>
        <dbReference type="PROSITE" id="PS52004"/>
    </source>
</evidence>
<keyword evidence="4" id="KW-0808">Transferase</keyword>
<accession>A0A919B449</accession>
<dbReference type="PROSITE" id="PS00012">
    <property type="entry name" value="PHOSPHOPANTETHEINE"/>
    <property type="match status" value="1"/>
</dbReference>
<dbReference type="Pfam" id="PF08659">
    <property type="entry name" value="KR"/>
    <property type="match status" value="1"/>
</dbReference>
<dbReference type="GO" id="GO:0004312">
    <property type="term" value="F:fatty acid synthase activity"/>
    <property type="evidence" value="ECO:0007669"/>
    <property type="project" value="TreeGrafter"/>
</dbReference>
<keyword evidence="11" id="KW-1185">Reference proteome</keyword>
<dbReference type="InterPro" id="IPR036291">
    <property type="entry name" value="NAD(P)-bd_dom_sf"/>
</dbReference>
<evidence type="ECO:0000256" key="4">
    <source>
        <dbReference type="ARBA" id="ARBA00022679"/>
    </source>
</evidence>
<dbReference type="GO" id="GO:0033068">
    <property type="term" value="P:macrolide biosynthetic process"/>
    <property type="evidence" value="ECO:0007669"/>
    <property type="project" value="UniProtKB-ARBA"/>
</dbReference>
<keyword evidence="7" id="KW-0012">Acyltransferase</keyword>
<proteinExistence type="predicted"/>
<dbReference type="PROSITE" id="PS52004">
    <property type="entry name" value="KS3_2"/>
    <property type="match status" value="1"/>
</dbReference>
<dbReference type="InterPro" id="IPR014031">
    <property type="entry name" value="Ketoacyl_synth_C"/>
</dbReference>
<dbReference type="SMART" id="SM01294">
    <property type="entry name" value="PKS_PP_betabranch"/>
    <property type="match status" value="1"/>
</dbReference>